<dbReference type="GO" id="GO:0016787">
    <property type="term" value="F:hydrolase activity"/>
    <property type="evidence" value="ECO:0007669"/>
    <property type="project" value="UniProtKB-KW"/>
</dbReference>
<accession>A0ABW2XHX8</accession>
<organism evidence="1 2">
    <name type="scientific">Actinomadura fibrosa</name>
    <dbReference type="NCBI Taxonomy" id="111802"/>
    <lineage>
        <taxon>Bacteria</taxon>
        <taxon>Bacillati</taxon>
        <taxon>Actinomycetota</taxon>
        <taxon>Actinomycetes</taxon>
        <taxon>Streptosporangiales</taxon>
        <taxon>Thermomonosporaceae</taxon>
        <taxon>Actinomadura</taxon>
    </lineage>
</organism>
<dbReference type="InterPro" id="IPR029058">
    <property type="entry name" value="AB_hydrolase_fold"/>
</dbReference>
<dbReference type="Proteomes" id="UP001597063">
    <property type="component" value="Unassembled WGS sequence"/>
</dbReference>
<sequence>MDRTSLSVRVESAGPERPWIVICNAVGVPHAVFDRLVGTLAGAFSVVCWQTSLTEGDEPHGTPRFLTVDEQTAEVAGILHRLRITEFTGVSWCSGTEILYRLSRDEAFRVHGHCCVNGAFNLGADGPSSDWENTVEPLFHVLSTRPETVQGVSAMLNSAATAATEGGDPALQFPYSTPERLVGYAAQCLAMKRGRTLHGFVESEHTGLYLAGSKDAVQAPAISERAAELSGAGFERVEGGDHAMMAGMQRVCDRVRRYCELVVARPVPGGRR</sequence>
<protein>
    <submittedName>
        <fullName evidence="1">Alpha/beta fold hydrolase</fullName>
    </submittedName>
</protein>
<evidence type="ECO:0000313" key="1">
    <source>
        <dbReference type="EMBL" id="MFD0685876.1"/>
    </source>
</evidence>
<keyword evidence="1" id="KW-0378">Hydrolase</keyword>
<gene>
    <name evidence="1" type="ORF">ACFQZM_15330</name>
</gene>
<proteinExistence type="predicted"/>
<reference evidence="2" key="1">
    <citation type="journal article" date="2019" name="Int. J. Syst. Evol. Microbiol.">
        <title>The Global Catalogue of Microorganisms (GCM) 10K type strain sequencing project: providing services to taxonomists for standard genome sequencing and annotation.</title>
        <authorList>
            <consortium name="The Broad Institute Genomics Platform"/>
            <consortium name="The Broad Institute Genome Sequencing Center for Infectious Disease"/>
            <person name="Wu L."/>
            <person name="Ma J."/>
        </authorList>
    </citation>
    <scope>NUCLEOTIDE SEQUENCE [LARGE SCALE GENOMIC DNA]</scope>
    <source>
        <strain evidence="2">JCM 9371</strain>
    </source>
</reference>
<keyword evidence="2" id="KW-1185">Reference proteome</keyword>
<name>A0ABW2XHX8_9ACTN</name>
<dbReference type="SUPFAM" id="SSF53474">
    <property type="entry name" value="alpha/beta-Hydrolases"/>
    <property type="match status" value="1"/>
</dbReference>
<dbReference type="EMBL" id="JBHTGP010000006">
    <property type="protein sequence ID" value="MFD0685876.1"/>
    <property type="molecule type" value="Genomic_DNA"/>
</dbReference>
<dbReference type="Gene3D" id="3.40.50.1820">
    <property type="entry name" value="alpha/beta hydrolase"/>
    <property type="match status" value="1"/>
</dbReference>
<evidence type="ECO:0000313" key="2">
    <source>
        <dbReference type="Proteomes" id="UP001597063"/>
    </source>
</evidence>
<dbReference type="RefSeq" id="WP_131755291.1">
    <property type="nucleotide sequence ID" value="NZ_CAACUY010000004.1"/>
</dbReference>
<comment type="caution">
    <text evidence="1">The sequence shown here is derived from an EMBL/GenBank/DDBJ whole genome shotgun (WGS) entry which is preliminary data.</text>
</comment>